<evidence type="ECO:0000256" key="5">
    <source>
        <dbReference type="ARBA" id="ARBA00022737"/>
    </source>
</evidence>
<feature type="non-terminal residue" evidence="12">
    <location>
        <position position="1"/>
    </location>
</feature>
<dbReference type="Pfam" id="PF00153">
    <property type="entry name" value="Mito_carr"/>
    <property type="match status" value="3"/>
</dbReference>
<gene>
    <name evidence="12" type="ORF">NQ317_004312</name>
</gene>
<evidence type="ECO:0000256" key="8">
    <source>
        <dbReference type="ARBA" id="ARBA00023136"/>
    </source>
</evidence>
<evidence type="ECO:0000256" key="10">
    <source>
        <dbReference type="RuleBase" id="RU000488"/>
    </source>
</evidence>
<evidence type="ECO:0000256" key="3">
    <source>
        <dbReference type="ARBA" id="ARBA00022448"/>
    </source>
</evidence>
<dbReference type="SUPFAM" id="SSF103506">
    <property type="entry name" value="Mitochondrial carrier"/>
    <property type="match status" value="1"/>
</dbReference>
<feature type="repeat" description="Solcar" evidence="9">
    <location>
        <begin position="8"/>
        <end position="95"/>
    </location>
</feature>
<evidence type="ECO:0000256" key="6">
    <source>
        <dbReference type="ARBA" id="ARBA00022989"/>
    </source>
</evidence>
<keyword evidence="13" id="KW-1185">Reference proteome</keyword>
<dbReference type="Proteomes" id="UP001162164">
    <property type="component" value="Unassembled WGS sequence"/>
</dbReference>
<comment type="similarity">
    <text evidence="2 10">Belongs to the mitochondrial carrier (TC 2.A.29) family.</text>
</comment>
<evidence type="ECO:0000256" key="1">
    <source>
        <dbReference type="ARBA" id="ARBA00004225"/>
    </source>
</evidence>
<feature type="transmembrane region" description="Helical" evidence="11">
    <location>
        <begin position="190"/>
        <end position="209"/>
    </location>
</feature>
<accession>A0ABQ9JZW3</accession>
<dbReference type="InterPro" id="IPR002067">
    <property type="entry name" value="MCP"/>
</dbReference>
<protein>
    <recommendedName>
        <fullName evidence="14">Mitochondrial carnitine/acylcarnitine carrier protein</fullName>
    </recommendedName>
</protein>
<evidence type="ECO:0000256" key="9">
    <source>
        <dbReference type="PROSITE-ProRule" id="PRU00282"/>
    </source>
</evidence>
<keyword evidence="7" id="KW-0496">Mitochondrion</keyword>
<comment type="subcellular location">
    <subcellularLocation>
        <location evidence="1">Mitochondrion membrane</location>
        <topology evidence="1">Multi-pass membrane protein</topology>
    </subcellularLocation>
</comment>
<evidence type="ECO:0000313" key="12">
    <source>
        <dbReference type="EMBL" id="KAJ8982882.1"/>
    </source>
</evidence>
<keyword evidence="6 11" id="KW-1133">Transmembrane helix</keyword>
<evidence type="ECO:0000256" key="2">
    <source>
        <dbReference type="ARBA" id="ARBA00006375"/>
    </source>
</evidence>
<keyword evidence="4 9" id="KW-0812">Transmembrane</keyword>
<feature type="repeat" description="Solcar" evidence="9">
    <location>
        <begin position="100"/>
        <end position="184"/>
    </location>
</feature>
<dbReference type="EMBL" id="JAPWTJ010000101">
    <property type="protein sequence ID" value="KAJ8982882.1"/>
    <property type="molecule type" value="Genomic_DNA"/>
</dbReference>
<evidence type="ECO:0000256" key="7">
    <source>
        <dbReference type="ARBA" id="ARBA00023128"/>
    </source>
</evidence>
<organism evidence="12 13">
    <name type="scientific">Molorchus minor</name>
    <dbReference type="NCBI Taxonomy" id="1323400"/>
    <lineage>
        <taxon>Eukaryota</taxon>
        <taxon>Metazoa</taxon>
        <taxon>Ecdysozoa</taxon>
        <taxon>Arthropoda</taxon>
        <taxon>Hexapoda</taxon>
        <taxon>Insecta</taxon>
        <taxon>Pterygota</taxon>
        <taxon>Neoptera</taxon>
        <taxon>Endopterygota</taxon>
        <taxon>Coleoptera</taxon>
        <taxon>Polyphaga</taxon>
        <taxon>Cucujiformia</taxon>
        <taxon>Chrysomeloidea</taxon>
        <taxon>Cerambycidae</taxon>
        <taxon>Lamiinae</taxon>
        <taxon>Monochamini</taxon>
        <taxon>Molorchus</taxon>
    </lineage>
</organism>
<feature type="transmembrane region" description="Helical" evidence="11">
    <location>
        <begin position="71"/>
        <end position="90"/>
    </location>
</feature>
<keyword evidence="3 10" id="KW-0813">Transport</keyword>
<dbReference type="PANTHER" id="PTHR45624">
    <property type="entry name" value="MITOCHONDRIAL BASIC AMINO ACIDS TRANSPORTER-RELATED"/>
    <property type="match status" value="1"/>
</dbReference>
<dbReference type="InterPro" id="IPR018108">
    <property type="entry name" value="MCP_transmembrane"/>
</dbReference>
<feature type="repeat" description="Solcar" evidence="9">
    <location>
        <begin position="190"/>
        <end position="273"/>
    </location>
</feature>
<dbReference type="InterPro" id="IPR050567">
    <property type="entry name" value="Mitochondrial_Carrier"/>
</dbReference>
<keyword evidence="5" id="KW-0677">Repeat</keyword>
<evidence type="ECO:0008006" key="14">
    <source>
        <dbReference type="Google" id="ProtNLM"/>
    </source>
</evidence>
<evidence type="ECO:0000313" key="13">
    <source>
        <dbReference type="Proteomes" id="UP001162164"/>
    </source>
</evidence>
<evidence type="ECO:0000256" key="4">
    <source>
        <dbReference type="ARBA" id="ARBA00022692"/>
    </source>
</evidence>
<dbReference type="PANTHER" id="PTHR45624:SF61">
    <property type="entry name" value="MITOCHONDRIAL BASIC AMINO ACIDS TRANSPORTER"/>
    <property type="match status" value="1"/>
</dbReference>
<comment type="caution">
    <text evidence="12">The sequence shown here is derived from an EMBL/GenBank/DDBJ whole genome shotgun (WGS) entry which is preliminary data.</text>
</comment>
<feature type="transmembrane region" description="Helical" evidence="11">
    <location>
        <begin position="7"/>
        <end position="28"/>
    </location>
</feature>
<name>A0ABQ9JZW3_9CUCU</name>
<dbReference type="Gene3D" id="1.50.40.10">
    <property type="entry name" value="Mitochondrial carrier domain"/>
    <property type="match status" value="2"/>
</dbReference>
<dbReference type="InterPro" id="IPR023395">
    <property type="entry name" value="MCP_dom_sf"/>
</dbReference>
<reference evidence="12" key="1">
    <citation type="journal article" date="2023" name="Insect Mol. Biol.">
        <title>Genome sequencing provides insights into the evolution of gene families encoding plant cell wall-degrading enzymes in longhorned beetles.</title>
        <authorList>
            <person name="Shin N.R."/>
            <person name="Okamura Y."/>
            <person name="Kirsch R."/>
            <person name="Pauchet Y."/>
        </authorList>
    </citation>
    <scope>NUCLEOTIDE SEQUENCE</scope>
    <source>
        <strain evidence="12">MMC_N1</strain>
    </source>
</reference>
<proteinExistence type="inferred from homology"/>
<dbReference type="PRINTS" id="PR00926">
    <property type="entry name" value="MITOCARRIER"/>
</dbReference>
<evidence type="ECO:0000256" key="11">
    <source>
        <dbReference type="SAM" id="Phobius"/>
    </source>
</evidence>
<dbReference type="PROSITE" id="PS50920">
    <property type="entry name" value="SOLCAR"/>
    <property type="match status" value="3"/>
</dbReference>
<sequence length="308" mass="33198">TFITLKVLAMALDFFAGCVGGVAGVIVGHPLDTVKVHLQTQDLHNPKYRGTVHCLRSIISKEGIRGVYRGVTSPLLGVAGINAIVFGVYGNVQRKLSNPDSLASHALAGGTAGLFQSFICSPMELAKSRLQVGDPISKGPLECLMRIYTNEGFRGVFRGGGLTIGREVPSFAIYFFTYEMLTKTDSNMPVSTWGMLLAGGLAGVASWTVTYPIDMIKSRIQVDEVHRLPGLLEKKPYGAVAFPACLGGLTPTIIRAFPVNAVIFTVVAWTMRILTEEELSGTVKETELILEKYADVVCTLKVSEKSPT</sequence>
<keyword evidence="8 9" id="KW-0472">Membrane</keyword>